<dbReference type="AlphaFoldDB" id="A0A6J7K4J0"/>
<gene>
    <name evidence="1" type="ORF">UFOPK3837_00409</name>
</gene>
<dbReference type="Pfam" id="PF18986">
    <property type="entry name" value="DUF5719"/>
    <property type="match status" value="1"/>
</dbReference>
<sequence>MFRRSLALVVVLAASIGFYLNGASFEYAISSPPSPILVVTQAKDLTLVCPGAVFQAGGNSGTSLNVGRVGSATLSGRFASQPGLLLQEQRLNGVLGVTTGKVNDTLTAASALTVVDQTGKAIQGSAMLSGVQVQKVAAPNLSGLAAANCVRPSSDSWLVGGSTSPGRETLVVLSNPTGVDSTVNLELIGTGGTVAAPGLSSISVPKLKTAVIPISGLAPNLSTFAVHVVSSGGALGTWLETRTIRGLTPGGVDFVGPSADPAKSLSIPGIFIRGSVDAATLIKLNDAYSDLVPMLRITSTSTKDATVTAQFLGSSAKTFGTVVQQVVAANSSLDIPITGLVDGNYVAFINSSQPIRASIRLSRTKVSQTDFAWAPAVAALSRTVAFNAPAGAISKLSIANPGRVSALVHVGASHYTIPPSTAITVSVPAGAGSQIFSNVPVSASLVIDIGGLISVVPVIDYKNLGGQLSVLVR</sequence>
<accession>A0A6J7K4J0</accession>
<evidence type="ECO:0000313" key="1">
    <source>
        <dbReference type="EMBL" id="CAB4950728.1"/>
    </source>
</evidence>
<dbReference type="InterPro" id="IPR043777">
    <property type="entry name" value="DUF5719"/>
</dbReference>
<dbReference type="EMBL" id="CAFBNO010000009">
    <property type="protein sequence ID" value="CAB4950728.1"/>
    <property type="molecule type" value="Genomic_DNA"/>
</dbReference>
<protein>
    <submittedName>
        <fullName evidence="1">Unannotated protein</fullName>
    </submittedName>
</protein>
<organism evidence="1">
    <name type="scientific">freshwater metagenome</name>
    <dbReference type="NCBI Taxonomy" id="449393"/>
    <lineage>
        <taxon>unclassified sequences</taxon>
        <taxon>metagenomes</taxon>
        <taxon>ecological metagenomes</taxon>
    </lineage>
</organism>
<name>A0A6J7K4J0_9ZZZZ</name>
<proteinExistence type="predicted"/>
<reference evidence="1" key="1">
    <citation type="submission" date="2020-05" db="EMBL/GenBank/DDBJ databases">
        <authorList>
            <person name="Chiriac C."/>
            <person name="Salcher M."/>
            <person name="Ghai R."/>
            <person name="Kavagutti S V."/>
        </authorList>
    </citation>
    <scope>NUCLEOTIDE SEQUENCE</scope>
</reference>